<evidence type="ECO:0000313" key="1">
    <source>
        <dbReference type="EMBL" id="SSW94575.1"/>
    </source>
</evidence>
<name>A0A3B0LV11_9GAMM</name>
<evidence type="ECO:0008006" key="2">
    <source>
        <dbReference type="Google" id="ProtNLM"/>
    </source>
</evidence>
<proteinExistence type="predicted"/>
<dbReference type="PANTHER" id="PTHR32305:SF15">
    <property type="entry name" value="PROTEIN RHSA-RELATED"/>
    <property type="match status" value="1"/>
</dbReference>
<accession>A0A3B0LV11</accession>
<dbReference type="Gene3D" id="2.180.10.10">
    <property type="entry name" value="RHS repeat-associated core"/>
    <property type="match status" value="1"/>
</dbReference>
<dbReference type="InterPro" id="IPR050708">
    <property type="entry name" value="T6SS_VgrG/RHS"/>
</dbReference>
<dbReference type="InterPro" id="IPR041508">
    <property type="entry name" value="TcC-like_repeat"/>
</dbReference>
<dbReference type="Pfam" id="PF18807">
    <property type="entry name" value="TTc_toxin_rep"/>
    <property type="match status" value="1"/>
</dbReference>
<dbReference type="EMBL" id="UFQR01000001">
    <property type="protein sequence ID" value="SSW94575.1"/>
    <property type="molecule type" value="Genomic_DNA"/>
</dbReference>
<sequence length="508" mass="57124">MQTKSVDSGNTITLNDVTNRSFLNINNFDDDDSTNILSRTWQYEDASLPGHLLSVTEQAADGTSRITERLVWGGNSKVEKEQNLANQCTRHYDTAGLDKTNSIAISSMLLSITRCLLKNANDITTTVDWQGEDVSDRDNLLDEKQYTTQTTADATGKILTSTDAADNTQRMAYDVTGMLKSIWLTLKENTEQMIVKSIGYAANIQKEIEEHGNGVVTTYNYEQETQRLIAIKTERPAGHSAGAKILQDLRYTYDPVGNVVNISNNAEETLFWRNQKVIPISMYSYDSLYQLVYATGREMANNTQPNITHFPSADDTAYSNYTRTYSYDNGGNMFQIRHTDPATNNNYTINITVSDRSNRALLSTLTENLAEVDALFTPSGYQKQLQLNQNLLWTSRGELQLVTPITDDGIADDNGNYRYDANNQRVLKTAVIKKANHIQSQSVLYLPTIELRTIQNGDEQKENLHIIKISQAGRGQVHVLHWEKGKPTVINNNHIRYSYNDLIGSSIL</sequence>
<gene>
    <name evidence="1" type="ORF">ARTV_0094</name>
</gene>
<organism evidence="1">
    <name type="scientific">Arsenophonus endosymbiont of Trialeurodes vaporariorum</name>
    <dbReference type="NCBI Taxonomy" id="235567"/>
    <lineage>
        <taxon>Bacteria</taxon>
        <taxon>Pseudomonadati</taxon>
        <taxon>Pseudomonadota</taxon>
        <taxon>Gammaproteobacteria</taxon>
        <taxon>Enterobacterales</taxon>
        <taxon>Morganellaceae</taxon>
        <taxon>Arsenophonus</taxon>
    </lineage>
</organism>
<reference evidence="1" key="1">
    <citation type="submission" date="2018-04" db="EMBL/GenBank/DDBJ databases">
        <authorList>
            <person name="Go L.Y."/>
            <person name="Mitchell J.A."/>
        </authorList>
    </citation>
    <scope>NUCLEOTIDE SEQUENCE</scope>
    <source>
        <strain evidence="1">ARTV</strain>
    </source>
</reference>
<dbReference type="AlphaFoldDB" id="A0A3B0LV11"/>
<protein>
    <recommendedName>
        <fullName evidence="2">tRNA nuclease WapA</fullName>
    </recommendedName>
</protein>
<dbReference type="PANTHER" id="PTHR32305">
    <property type="match status" value="1"/>
</dbReference>